<evidence type="ECO:0000256" key="3">
    <source>
        <dbReference type="ARBA" id="ARBA00022723"/>
    </source>
</evidence>
<dbReference type="SUPFAM" id="SSF54862">
    <property type="entry name" value="4Fe-4S ferredoxins"/>
    <property type="match status" value="1"/>
</dbReference>
<dbReference type="RefSeq" id="WP_102374747.1">
    <property type="nucleotide sequence ID" value="NZ_JBBNOP010000003.1"/>
</dbReference>
<dbReference type="PANTHER" id="PTHR30176:SF3">
    <property type="entry name" value="FERREDOXIN-TYPE PROTEIN NAPH"/>
    <property type="match status" value="1"/>
</dbReference>
<dbReference type="Proteomes" id="UP001487305">
    <property type="component" value="Unassembled WGS sequence"/>
</dbReference>
<evidence type="ECO:0000313" key="10">
    <source>
        <dbReference type="Proteomes" id="UP001487305"/>
    </source>
</evidence>
<feature type="transmembrane region" description="Helical" evidence="7">
    <location>
        <begin position="93"/>
        <end position="123"/>
    </location>
</feature>
<evidence type="ECO:0000313" key="9">
    <source>
        <dbReference type="EMBL" id="MEQ3362238.1"/>
    </source>
</evidence>
<evidence type="ECO:0000256" key="6">
    <source>
        <dbReference type="ARBA" id="ARBA00023014"/>
    </source>
</evidence>
<keyword evidence="1" id="KW-0813">Transport</keyword>
<feature type="transmembrane region" description="Helical" evidence="7">
    <location>
        <begin position="178"/>
        <end position="200"/>
    </location>
</feature>
<accession>A0ABV1JBU9</accession>
<organism evidence="9 10">
    <name type="scientific">Raoultibacter massiliensis</name>
    <dbReference type="NCBI Taxonomy" id="1852371"/>
    <lineage>
        <taxon>Bacteria</taxon>
        <taxon>Bacillati</taxon>
        <taxon>Actinomycetota</taxon>
        <taxon>Coriobacteriia</taxon>
        <taxon>Eggerthellales</taxon>
        <taxon>Eggerthellaceae</taxon>
        <taxon>Raoultibacter</taxon>
    </lineage>
</organism>
<dbReference type="InterPro" id="IPR017900">
    <property type="entry name" value="4Fe4S_Fe_S_CS"/>
</dbReference>
<keyword evidence="2" id="KW-0004">4Fe-4S</keyword>
<protein>
    <submittedName>
        <fullName evidence="9">4Fe-4S binding protein</fullName>
    </submittedName>
</protein>
<dbReference type="PANTHER" id="PTHR30176">
    <property type="entry name" value="FERREDOXIN-TYPE PROTEIN NAPH"/>
    <property type="match status" value="1"/>
</dbReference>
<proteinExistence type="predicted"/>
<keyword evidence="10" id="KW-1185">Reference proteome</keyword>
<evidence type="ECO:0000256" key="7">
    <source>
        <dbReference type="SAM" id="Phobius"/>
    </source>
</evidence>
<dbReference type="InterPro" id="IPR017896">
    <property type="entry name" value="4Fe4S_Fe-S-bd"/>
</dbReference>
<comment type="caution">
    <text evidence="9">The sequence shown here is derived from an EMBL/GenBank/DDBJ whole genome shotgun (WGS) entry which is preliminary data.</text>
</comment>
<evidence type="ECO:0000256" key="5">
    <source>
        <dbReference type="ARBA" id="ARBA00023004"/>
    </source>
</evidence>
<dbReference type="InterPro" id="IPR051684">
    <property type="entry name" value="Electron_Trans/Redox"/>
</dbReference>
<dbReference type="Pfam" id="PF12801">
    <property type="entry name" value="Fer4_5"/>
    <property type="match status" value="2"/>
</dbReference>
<keyword evidence="3" id="KW-0479">Metal-binding</keyword>
<feature type="transmembrane region" description="Helical" evidence="7">
    <location>
        <begin position="148"/>
        <end position="166"/>
    </location>
</feature>
<evidence type="ECO:0000256" key="1">
    <source>
        <dbReference type="ARBA" id="ARBA00022448"/>
    </source>
</evidence>
<dbReference type="EMBL" id="JBBNOP010000003">
    <property type="protein sequence ID" value="MEQ3362238.1"/>
    <property type="molecule type" value="Genomic_DNA"/>
</dbReference>
<name>A0ABV1JBU9_9ACTN</name>
<keyword evidence="7" id="KW-0812">Transmembrane</keyword>
<evidence type="ECO:0000259" key="8">
    <source>
        <dbReference type="PROSITE" id="PS51379"/>
    </source>
</evidence>
<dbReference type="Gene3D" id="3.30.70.20">
    <property type="match status" value="1"/>
</dbReference>
<dbReference type="Pfam" id="PF00037">
    <property type="entry name" value="Fer4"/>
    <property type="match status" value="1"/>
</dbReference>
<gene>
    <name evidence="9" type="ORF">AAA083_04510</name>
</gene>
<dbReference type="PROSITE" id="PS00198">
    <property type="entry name" value="4FE4S_FER_1"/>
    <property type="match status" value="1"/>
</dbReference>
<keyword evidence="5" id="KW-0408">Iron</keyword>
<evidence type="ECO:0000256" key="4">
    <source>
        <dbReference type="ARBA" id="ARBA00022982"/>
    </source>
</evidence>
<sequence>MSTQAPNRLPRKRWLAARRIVQLSMLLAFAAAVLASGWGLFGLVQGTDDPLPTPSETPLYGTLSSSHVVGLDLLDPFAMLQVAAASKSLSPDWLLLALPVVILYAAVRGRAFCGWICPVNLLLEGVDWLRKKAGLEVAERSVPRHAKLWVALGVIVASAATSIPVFEAFSPISAVNKGILLGSVTGLWTLVAVIALELFWTHRVWCRALCPLGGFYEALGRFGLVNVRVDHEACIHCDACKEACLADPEILHPALANQADFVCAGDCMACGRCVDACPTEALSIKAGFDHYRANR</sequence>
<feature type="domain" description="4Fe-4S ferredoxin-type" evidence="8">
    <location>
        <begin position="258"/>
        <end position="287"/>
    </location>
</feature>
<evidence type="ECO:0000256" key="2">
    <source>
        <dbReference type="ARBA" id="ARBA00022485"/>
    </source>
</evidence>
<keyword evidence="6" id="KW-0411">Iron-sulfur</keyword>
<feature type="domain" description="4Fe-4S ferredoxin-type" evidence="8">
    <location>
        <begin position="225"/>
        <end position="254"/>
    </location>
</feature>
<keyword evidence="7" id="KW-0472">Membrane</keyword>
<feature type="transmembrane region" description="Helical" evidence="7">
    <location>
        <begin position="20"/>
        <end position="41"/>
    </location>
</feature>
<reference evidence="9 10" key="1">
    <citation type="submission" date="2024-04" db="EMBL/GenBank/DDBJ databases">
        <title>Human intestinal bacterial collection.</title>
        <authorList>
            <person name="Pauvert C."/>
            <person name="Hitch T.C.A."/>
            <person name="Clavel T."/>
        </authorList>
    </citation>
    <scope>NUCLEOTIDE SEQUENCE [LARGE SCALE GENOMIC DNA]</scope>
    <source>
        <strain evidence="9 10">CLA-KB-H42</strain>
    </source>
</reference>
<keyword evidence="7" id="KW-1133">Transmembrane helix</keyword>
<keyword evidence="4" id="KW-0249">Electron transport</keyword>
<dbReference type="PROSITE" id="PS51379">
    <property type="entry name" value="4FE4S_FER_2"/>
    <property type="match status" value="2"/>
</dbReference>